<evidence type="ECO:0000256" key="4">
    <source>
        <dbReference type="ARBA" id="ARBA00022840"/>
    </source>
</evidence>
<dbReference type="GO" id="GO:0016301">
    <property type="term" value="F:kinase activity"/>
    <property type="evidence" value="ECO:0007669"/>
    <property type="project" value="UniProtKB-KW"/>
</dbReference>
<keyword evidence="2" id="KW-0547">Nucleotide-binding</keyword>
<keyword evidence="1" id="KW-0808">Transferase</keyword>
<dbReference type="GO" id="GO:0003677">
    <property type="term" value="F:DNA binding"/>
    <property type="evidence" value="ECO:0007669"/>
    <property type="project" value="UniProtKB-KW"/>
</dbReference>
<dbReference type="SUPFAM" id="SSF63520">
    <property type="entry name" value="PTS-regulatory domain, PRD"/>
    <property type="match status" value="2"/>
</dbReference>
<evidence type="ECO:0000259" key="7">
    <source>
        <dbReference type="PROSITE" id="PS51096"/>
    </source>
</evidence>
<dbReference type="PANTHER" id="PTHR32071">
    <property type="entry name" value="TRANSCRIPTIONAL REGULATORY PROTEIN"/>
    <property type="match status" value="1"/>
</dbReference>
<dbReference type="GO" id="GO:0005524">
    <property type="term" value="F:ATP binding"/>
    <property type="evidence" value="ECO:0007669"/>
    <property type="project" value="UniProtKB-KW"/>
</dbReference>
<sequence>MKRIERIYDYVISNTKYYSKKELELKQGITTKEISEALDIQRSNVSKDLNLLVREGKLYKVEGRPVKYIDIKLMQHKPFSKYVSSYKETRTQDSKIDQSTHSFGFSTDEDIFQTTIGATGSMKNAVEQAKAAVLYPPKGLNTLITGPTGSGKSFFAHAMFKFAQSNGMIDASKELIVFNCADYAHNPQLLMSHLFGYSKGAFTGAMTDKSGLIQQADGSMLFLDEIHRLPPEGQEMIFYFMDHGTYNRMGETGKAKQAAVRIVGATTEDPGSALLDTFMRRIPINIHLPSFKQRPANEQIDLVKLMAGIEANRIQRRISLTEDVVKALITSVNYGNVGQLKSNIQLVCARGFMHQMQKEEVNLTVNDLPDGIKSGLIQLSSDRKRHTELSKYLEPEITVSPNESFAKMTTDAYELPYNLYDIIGDKATLLKAEGLDQESINHYISTDINVHLKSYYRNHGFSFNTESKLAEFVNTEVIQLTRTLYDLVKRRLGAEFQQNFIYAMSLHISSFLKKIFLGEERNINHNIKEMAIDFPEEYEVAKEIKTIISEEMNVKIPENEVYYLTVLLVSLKDEQAQGKVGVIVATHGQSTASSMTSVVEELLDIEKINSIDMPLDMPPQTAYERIKQAVIEVDEGNGVLLLVDMGSLSTFGEKLREETGIAVRTIDMVSTAVVLEAVRKASLVDTDLNTLYDSLKKFRGYVDTVKSKSYDLSINKSKKQVILAVCASGEGTAQRIKELVESALDNNLETNLSVIACSVSDLKEKKEQLKRDFSIVATTGILNPKMDAPFIPLEQFIEQEVEVVLKDIIAHNNIVSFAPEVDEENAKRLCLNFIEESYTFINPAKVIEPLWLSAKEFYNLANNREENYAFHINLIMHLAGVVERTVLNEALTIDSDLEQIEQHPLYSEIENVLTKLEKQLNINVSHNEYYYLYHYLENNSAMEELDEIDSIIEE</sequence>
<dbReference type="SUPFAM" id="SSF52540">
    <property type="entry name" value="P-loop containing nucleoside triphosphate hydrolases"/>
    <property type="match status" value="1"/>
</dbReference>
<evidence type="ECO:0000259" key="6">
    <source>
        <dbReference type="PROSITE" id="PS50045"/>
    </source>
</evidence>
<dbReference type="Proteomes" id="UP000195611">
    <property type="component" value="Unassembled WGS sequence"/>
</dbReference>
<reference evidence="9 10" key="1">
    <citation type="submission" date="2017-02" db="EMBL/GenBank/DDBJ databases">
        <authorList>
            <person name="Peterson S.W."/>
        </authorList>
    </citation>
    <scope>NUCLEOTIDE SEQUENCE [LARGE SCALE GENOMIC DNA]</scope>
    <source>
        <strain evidence="9 10">42ea</strain>
    </source>
</reference>
<keyword evidence="4" id="KW-0067">ATP-binding</keyword>
<dbReference type="GO" id="GO:0016020">
    <property type="term" value="C:membrane"/>
    <property type="evidence" value="ECO:0007669"/>
    <property type="project" value="InterPro"/>
</dbReference>
<protein>
    <submittedName>
        <fullName evidence="9">NtrC family Transcriptional regulator, ATPase domain</fullName>
    </submittedName>
</protein>
<name>A0A1R4J9E4_9LACT</name>
<feature type="domain" description="Sigma-54 factor interaction" evidence="6">
    <location>
        <begin position="115"/>
        <end position="349"/>
    </location>
</feature>
<dbReference type="GO" id="GO:0006355">
    <property type="term" value="P:regulation of DNA-templated transcription"/>
    <property type="evidence" value="ECO:0007669"/>
    <property type="project" value="InterPro"/>
</dbReference>
<evidence type="ECO:0000256" key="3">
    <source>
        <dbReference type="ARBA" id="ARBA00022777"/>
    </source>
</evidence>
<dbReference type="InterPro" id="IPR004701">
    <property type="entry name" value="PTS_EIIA_man-typ"/>
</dbReference>
<keyword evidence="5" id="KW-0238">DNA-binding</keyword>
<gene>
    <name evidence="9" type="ORF">FM115_04470</name>
</gene>
<feature type="domain" description="PRD" evidence="8">
    <location>
        <begin position="838"/>
        <end position="946"/>
    </location>
</feature>
<feature type="domain" description="PRD" evidence="8">
    <location>
        <begin position="472"/>
        <end position="578"/>
    </location>
</feature>
<organism evidence="9 10">
    <name type="scientific">Marinilactibacillus psychrotolerans 42ea</name>
    <dbReference type="NCBI Taxonomy" id="1255609"/>
    <lineage>
        <taxon>Bacteria</taxon>
        <taxon>Bacillati</taxon>
        <taxon>Bacillota</taxon>
        <taxon>Bacilli</taxon>
        <taxon>Lactobacillales</taxon>
        <taxon>Carnobacteriaceae</taxon>
        <taxon>Marinilactibacillus</taxon>
    </lineage>
</organism>
<dbReference type="InterPro" id="IPR027417">
    <property type="entry name" value="P-loop_NTPase"/>
</dbReference>
<dbReference type="Pfam" id="PF00874">
    <property type="entry name" value="PRD"/>
    <property type="match status" value="2"/>
</dbReference>
<dbReference type="EMBL" id="FUKW01000069">
    <property type="protein sequence ID" value="SJN28534.1"/>
    <property type="molecule type" value="Genomic_DNA"/>
</dbReference>
<evidence type="ECO:0000313" key="10">
    <source>
        <dbReference type="Proteomes" id="UP000195611"/>
    </source>
</evidence>
<dbReference type="SUPFAM" id="SSF46785">
    <property type="entry name" value="Winged helix' DNA-binding domain"/>
    <property type="match status" value="1"/>
</dbReference>
<dbReference type="SUPFAM" id="SSF52794">
    <property type="entry name" value="PTS system IIB component-like"/>
    <property type="match status" value="1"/>
</dbReference>
<dbReference type="PANTHER" id="PTHR32071:SF90">
    <property type="entry name" value="TRANSCRIPTIONAL REGULATORY PROTEIN LEVR"/>
    <property type="match status" value="1"/>
</dbReference>
<dbReference type="PROSITE" id="PS51096">
    <property type="entry name" value="PTS_EIIA_TYPE_4"/>
    <property type="match status" value="1"/>
</dbReference>
<dbReference type="Gene3D" id="3.40.50.300">
    <property type="entry name" value="P-loop containing nucleotide triphosphate hydrolases"/>
    <property type="match status" value="1"/>
</dbReference>
<dbReference type="InterPro" id="IPR033887">
    <property type="entry name" value="PTS_IIA_man"/>
</dbReference>
<dbReference type="AlphaFoldDB" id="A0A1R4J9E4"/>
<evidence type="ECO:0000259" key="8">
    <source>
        <dbReference type="PROSITE" id="PS51372"/>
    </source>
</evidence>
<keyword evidence="3" id="KW-0418">Kinase</keyword>
<dbReference type="PROSITE" id="PS50045">
    <property type="entry name" value="SIGMA54_INTERACT_4"/>
    <property type="match status" value="1"/>
</dbReference>
<dbReference type="RefSeq" id="WP_087057730.1">
    <property type="nucleotide sequence ID" value="NZ_FUKW01000069.1"/>
</dbReference>
<evidence type="ECO:0000256" key="2">
    <source>
        <dbReference type="ARBA" id="ARBA00022741"/>
    </source>
</evidence>
<feature type="domain" description="PTS EIIA type-4" evidence="7">
    <location>
        <begin position="579"/>
        <end position="722"/>
    </location>
</feature>
<dbReference type="InterPro" id="IPR002078">
    <property type="entry name" value="Sigma_54_int"/>
</dbReference>
<accession>A0A1R4J9E4</accession>
<dbReference type="Gene3D" id="1.10.1790.10">
    <property type="entry name" value="PRD domain"/>
    <property type="match status" value="2"/>
</dbReference>
<proteinExistence type="predicted"/>
<evidence type="ECO:0000256" key="1">
    <source>
        <dbReference type="ARBA" id="ARBA00022679"/>
    </source>
</evidence>
<dbReference type="Pfam" id="PF00158">
    <property type="entry name" value="Sigma54_activat"/>
    <property type="match status" value="1"/>
</dbReference>
<dbReference type="GO" id="GO:0009401">
    <property type="term" value="P:phosphoenolpyruvate-dependent sugar phosphotransferase system"/>
    <property type="evidence" value="ECO:0007669"/>
    <property type="project" value="InterPro"/>
</dbReference>
<evidence type="ECO:0000256" key="5">
    <source>
        <dbReference type="ARBA" id="ARBA00023125"/>
    </source>
</evidence>
<dbReference type="PROSITE" id="PS51372">
    <property type="entry name" value="PRD_2"/>
    <property type="match status" value="2"/>
</dbReference>
<dbReference type="InterPro" id="IPR036662">
    <property type="entry name" value="PTS_EIIA_man-typ_sf"/>
</dbReference>
<dbReference type="Gene3D" id="3.40.50.510">
    <property type="entry name" value="Phosphotransferase system, mannose-type IIA component"/>
    <property type="match status" value="1"/>
</dbReference>
<dbReference type="SUPFAM" id="SSF53062">
    <property type="entry name" value="PTS system fructose IIA component-like"/>
    <property type="match status" value="1"/>
</dbReference>
<dbReference type="InterPro" id="IPR036390">
    <property type="entry name" value="WH_DNA-bd_sf"/>
</dbReference>
<dbReference type="InterPro" id="IPR003593">
    <property type="entry name" value="AAA+_ATPase"/>
</dbReference>
<dbReference type="CDD" id="cd00006">
    <property type="entry name" value="PTS_IIA_man"/>
    <property type="match status" value="1"/>
</dbReference>
<dbReference type="GO" id="GO:0008982">
    <property type="term" value="F:protein-N(PI)-phosphohistidine-sugar phosphotransferase activity"/>
    <property type="evidence" value="ECO:0007669"/>
    <property type="project" value="InterPro"/>
</dbReference>
<dbReference type="CDD" id="cd00009">
    <property type="entry name" value="AAA"/>
    <property type="match status" value="1"/>
</dbReference>
<dbReference type="InterPro" id="IPR036634">
    <property type="entry name" value="PRD_sf"/>
</dbReference>
<dbReference type="SMART" id="SM00382">
    <property type="entry name" value="AAA"/>
    <property type="match status" value="1"/>
</dbReference>
<dbReference type="InterPro" id="IPR036095">
    <property type="entry name" value="PTS_EIIB-like_sf"/>
</dbReference>
<dbReference type="InterPro" id="IPR011608">
    <property type="entry name" value="PRD"/>
</dbReference>
<evidence type="ECO:0000313" key="9">
    <source>
        <dbReference type="EMBL" id="SJN28534.1"/>
    </source>
</evidence>
<dbReference type="Gene3D" id="3.40.50.2300">
    <property type="match status" value="1"/>
</dbReference>
<dbReference type="Pfam" id="PF03610">
    <property type="entry name" value="EIIA-man"/>
    <property type="match status" value="1"/>
</dbReference>